<protein>
    <recommendedName>
        <fullName evidence="5">Glycosyl transferase family 1 domain-containing protein</fullName>
    </recommendedName>
</protein>
<dbReference type="Proteomes" id="UP000177130">
    <property type="component" value="Unassembled WGS sequence"/>
</dbReference>
<organism evidence="3 4">
    <name type="scientific">Candidatus Taylorbacteria bacterium RIFCSPHIGHO2_02_FULL_43_32b</name>
    <dbReference type="NCBI Taxonomy" id="1802306"/>
    <lineage>
        <taxon>Bacteria</taxon>
        <taxon>Candidatus Tayloriibacteriota</taxon>
    </lineage>
</organism>
<dbReference type="SUPFAM" id="SSF53756">
    <property type="entry name" value="UDP-Glycosyltransferase/glycogen phosphorylase"/>
    <property type="match status" value="1"/>
</dbReference>
<sequence length="380" mass="42694">MKNKILIFSLAYYPTLVGGAEVAVKEITDRIKESEASFDMVTLRYDRKLPKFEKIGNVSVYRITTPKIFFPIVAFLKASFLNHKKQYDVIWSIMANRAGFSALFFKIFHPKTRYILTLQEGDSLGYPKERMGILWPFLKRLFGQIFTRANAVTAISSYLANWSREMGNNKVFLVPNGVDVKRIMNDELGIKVGGGELRKKFGVGENEKVVITTSRLVPKNGVDILIKAMTYLPPSVKLLMVGVGELENELKILAHGFGLKDRVIFAGFVEPPKIPNYLGAADVFARPSRTEGQGISFLEAMAVGIPVVATPVGGIPDFLEDKKTGLFCESQNAEDLARKINIFLRDGEVRKIVIDNARIMISERYDWNKISVEMEKVLKA</sequence>
<name>A0A1G2MHI7_9BACT</name>
<dbReference type="InterPro" id="IPR028098">
    <property type="entry name" value="Glyco_trans_4-like_N"/>
</dbReference>
<dbReference type="EMBL" id="MHRK01000036">
    <property type="protein sequence ID" value="OHA23365.1"/>
    <property type="molecule type" value="Genomic_DNA"/>
</dbReference>
<dbReference type="Pfam" id="PF00534">
    <property type="entry name" value="Glycos_transf_1"/>
    <property type="match status" value="1"/>
</dbReference>
<feature type="domain" description="Glycosyltransferase subfamily 4-like N-terminal" evidence="2">
    <location>
        <begin position="17"/>
        <end position="182"/>
    </location>
</feature>
<evidence type="ECO:0008006" key="5">
    <source>
        <dbReference type="Google" id="ProtNLM"/>
    </source>
</evidence>
<dbReference type="InterPro" id="IPR001296">
    <property type="entry name" value="Glyco_trans_1"/>
</dbReference>
<gene>
    <name evidence="3" type="ORF">A3C72_00335</name>
</gene>
<proteinExistence type="predicted"/>
<dbReference type="Pfam" id="PF13439">
    <property type="entry name" value="Glyco_transf_4"/>
    <property type="match status" value="1"/>
</dbReference>
<feature type="domain" description="Glycosyl transferase family 1" evidence="1">
    <location>
        <begin position="196"/>
        <end position="358"/>
    </location>
</feature>
<dbReference type="GO" id="GO:0016757">
    <property type="term" value="F:glycosyltransferase activity"/>
    <property type="evidence" value="ECO:0007669"/>
    <property type="project" value="InterPro"/>
</dbReference>
<dbReference type="PANTHER" id="PTHR45947">
    <property type="entry name" value="SULFOQUINOVOSYL TRANSFERASE SQD2"/>
    <property type="match status" value="1"/>
</dbReference>
<reference evidence="3 4" key="1">
    <citation type="journal article" date="2016" name="Nat. Commun.">
        <title>Thousands of microbial genomes shed light on interconnected biogeochemical processes in an aquifer system.</title>
        <authorList>
            <person name="Anantharaman K."/>
            <person name="Brown C.T."/>
            <person name="Hug L.A."/>
            <person name="Sharon I."/>
            <person name="Castelle C.J."/>
            <person name="Probst A.J."/>
            <person name="Thomas B.C."/>
            <person name="Singh A."/>
            <person name="Wilkins M.J."/>
            <person name="Karaoz U."/>
            <person name="Brodie E.L."/>
            <person name="Williams K.H."/>
            <person name="Hubbard S.S."/>
            <person name="Banfield J.F."/>
        </authorList>
    </citation>
    <scope>NUCLEOTIDE SEQUENCE [LARGE SCALE GENOMIC DNA]</scope>
</reference>
<dbReference type="PANTHER" id="PTHR45947:SF3">
    <property type="entry name" value="SULFOQUINOVOSYL TRANSFERASE SQD2"/>
    <property type="match status" value="1"/>
</dbReference>
<dbReference type="CDD" id="cd03801">
    <property type="entry name" value="GT4_PimA-like"/>
    <property type="match status" value="1"/>
</dbReference>
<evidence type="ECO:0000313" key="4">
    <source>
        <dbReference type="Proteomes" id="UP000177130"/>
    </source>
</evidence>
<dbReference type="AlphaFoldDB" id="A0A1G2MHI7"/>
<evidence type="ECO:0000259" key="2">
    <source>
        <dbReference type="Pfam" id="PF13439"/>
    </source>
</evidence>
<dbReference type="STRING" id="1802306.A3C72_00335"/>
<dbReference type="Gene3D" id="3.40.50.2000">
    <property type="entry name" value="Glycogen Phosphorylase B"/>
    <property type="match status" value="2"/>
</dbReference>
<accession>A0A1G2MHI7</accession>
<dbReference type="InterPro" id="IPR050194">
    <property type="entry name" value="Glycosyltransferase_grp1"/>
</dbReference>
<comment type="caution">
    <text evidence="3">The sequence shown here is derived from an EMBL/GenBank/DDBJ whole genome shotgun (WGS) entry which is preliminary data.</text>
</comment>
<evidence type="ECO:0000313" key="3">
    <source>
        <dbReference type="EMBL" id="OHA23365.1"/>
    </source>
</evidence>
<evidence type="ECO:0000259" key="1">
    <source>
        <dbReference type="Pfam" id="PF00534"/>
    </source>
</evidence>